<dbReference type="Proteomes" id="UP001060215">
    <property type="component" value="Chromosome 11"/>
</dbReference>
<dbReference type="EMBL" id="CM045768">
    <property type="protein sequence ID" value="KAI7982984.1"/>
    <property type="molecule type" value="Genomic_DNA"/>
</dbReference>
<evidence type="ECO:0000313" key="1">
    <source>
        <dbReference type="EMBL" id="KAI7982984.1"/>
    </source>
</evidence>
<organism evidence="1 2">
    <name type="scientific">Camellia lanceoleosa</name>
    <dbReference type="NCBI Taxonomy" id="1840588"/>
    <lineage>
        <taxon>Eukaryota</taxon>
        <taxon>Viridiplantae</taxon>
        <taxon>Streptophyta</taxon>
        <taxon>Embryophyta</taxon>
        <taxon>Tracheophyta</taxon>
        <taxon>Spermatophyta</taxon>
        <taxon>Magnoliopsida</taxon>
        <taxon>eudicotyledons</taxon>
        <taxon>Gunneridae</taxon>
        <taxon>Pentapetalae</taxon>
        <taxon>asterids</taxon>
        <taxon>Ericales</taxon>
        <taxon>Theaceae</taxon>
        <taxon>Camellia</taxon>
    </lineage>
</organism>
<evidence type="ECO:0000313" key="2">
    <source>
        <dbReference type="Proteomes" id="UP001060215"/>
    </source>
</evidence>
<name>A0ACC0F3X5_9ERIC</name>
<sequence>MNTKQSSWVIWAWIHPQNSFQSTKSSARASPWKSPQLEFVEVRNCHCCCRLLHLNPIAVYRLLLSWANAELPSQGVATKWQNSTSFGSAETKNNKCTTRQQALYFNALSRWLDNLALTKSATDAMNESHVLEFLTSVCALIVMVDVQSTIVFSMVF</sequence>
<comment type="caution">
    <text evidence="1">The sequence shown here is derived from an EMBL/GenBank/DDBJ whole genome shotgun (WGS) entry which is preliminary data.</text>
</comment>
<proteinExistence type="predicted"/>
<keyword evidence="2" id="KW-1185">Reference proteome</keyword>
<accession>A0ACC0F3X5</accession>
<reference evidence="1 2" key="1">
    <citation type="journal article" date="2022" name="Plant J.">
        <title>Chromosome-level genome of Camellia lanceoleosa provides a valuable resource for understanding genome evolution and self-incompatibility.</title>
        <authorList>
            <person name="Gong W."/>
            <person name="Xiao S."/>
            <person name="Wang L."/>
            <person name="Liao Z."/>
            <person name="Chang Y."/>
            <person name="Mo W."/>
            <person name="Hu G."/>
            <person name="Li W."/>
            <person name="Zhao G."/>
            <person name="Zhu H."/>
            <person name="Hu X."/>
            <person name="Ji K."/>
            <person name="Xiang X."/>
            <person name="Song Q."/>
            <person name="Yuan D."/>
            <person name="Jin S."/>
            <person name="Zhang L."/>
        </authorList>
    </citation>
    <scope>NUCLEOTIDE SEQUENCE [LARGE SCALE GENOMIC DNA]</scope>
    <source>
        <strain evidence="1">SQ_2022a</strain>
    </source>
</reference>
<gene>
    <name evidence="1" type="ORF">LOK49_LG15G01456</name>
</gene>
<protein>
    <submittedName>
        <fullName evidence="1">Uncharacterized protein</fullName>
    </submittedName>
</protein>